<accession>A0A5C3MCE9</accession>
<evidence type="ECO:0000259" key="11">
    <source>
        <dbReference type="Pfam" id="PF26410"/>
    </source>
</evidence>
<feature type="signal peptide" evidence="10">
    <location>
        <begin position="1"/>
        <end position="21"/>
    </location>
</feature>
<dbReference type="Pfam" id="PF26410">
    <property type="entry name" value="GH5_mannosidase"/>
    <property type="match status" value="1"/>
</dbReference>
<keyword evidence="5" id="KW-0964">Secreted</keyword>
<comment type="subcellular location">
    <subcellularLocation>
        <location evidence="2">Secreted</location>
    </subcellularLocation>
</comment>
<dbReference type="EC" id="3.2.1.78" evidence="4"/>
<comment type="catalytic activity">
    <reaction evidence="1">
        <text>Random hydrolysis of (1-&gt;4)-beta-D-mannosidic linkages in mannans, galactomannans and glucomannans.</text>
        <dbReference type="EC" id="3.2.1.78"/>
    </reaction>
</comment>
<reference evidence="12 13" key="1">
    <citation type="journal article" date="2019" name="Nat. Ecol. Evol.">
        <title>Megaphylogeny resolves global patterns of mushroom evolution.</title>
        <authorList>
            <person name="Varga T."/>
            <person name="Krizsan K."/>
            <person name="Foldi C."/>
            <person name="Dima B."/>
            <person name="Sanchez-Garcia M."/>
            <person name="Sanchez-Ramirez S."/>
            <person name="Szollosi G.J."/>
            <person name="Szarkandi J.G."/>
            <person name="Papp V."/>
            <person name="Albert L."/>
            <person name="Andreopoulos W."/>
            <person name="Angelini C."/>
            <person name="Antonin V."/>
            <person name="Barry K.W."/>
            <person name="Bougher N.L."/>
            <person name="Buchanan P."/>
            <person name="Buyck B."/>
            <person name="Bense V."/>
            <person name="Catcheside P."/>
            <person name="Chovatia M."/>
            <person name="Cooper J."/>
            <person name="Damon W."/>
            <person name="Desjardin D."/>
            <person name="Finy P."/>
            <person name="Geml J."/>
            <person name="Haridas S."/>
            <person name="Hughes K."/>
            <person name="Justo A."/>
            <person name="Karasinski D."/>
            <person name="Kautmanova I."/>
            <person name="Kiss B."/>
            <person name="Kocsube S."/>
            <person name="Kotiranta H."/>
            <person name="LaButti K.M."/>
            <person name="Lechner B.E."/>
            <person name="Liimatainen K."/>
            <person name="Lipzen A."/>
            <person name="Lukacs Z."/>
            <person name="Mihaltcheva S."/>
            <person name="Morgado L.N."/>
            <person name="Niskanen T."/>
            <person name="Noordeloos M.E."/>
            <person name="Ohm R.A."/>
            <person name="Ortiz-Santana B."/>
            <person name="Ovrebo C."/>
            <person name="Racz N."/>
            <person name="Riley R."/>
            <person name="Savchenko A."/>
            <person name="Shiryaev A."/>
            <person name="Soop K."/>
            <person name="Spirin V."/>
            <person name="Szebenyi C."/>
            <person name="Tomsovsky M."/>
            <person name="Tulloss R.E."/>
            <person name="Uehling J."/>
            <person name="Grigoriev I.V."/>
            <person name="Vagvolgyi C."/>
            <person name="Papp T."/>
            <person name="Martin F.M."/>
            <person name="Miettinen O."/>
            <person name="Hibbett D.S."/>
            <person name="Nagy L.G."/>
        </authorList>
    </citation>
    <scope>NUCLEOTIDE SEQUENCE [LARGE SCALE GENOMIC DNA]</scope>
    <source>
        <strain evidence="12 13">CBS 166.37</strain>
    </source>
</reference>
<feature type="compositionally biased region" description="Polar residues" evidence="9">
    <location>
        <begin position="528"/>
        <end position="551"/>
    </location>
</feature>
<evidence type="ECO:0000256" key="5">
    <source>
        <dbReference type="ARBA" id="ARBA00022525"/>
    </source>
</evidence>
<dbReference type="Gene3D" id="3.20.20.80">
    <property type="entry name" value="Glycosidases"/>
    <property type="match status" value="1"/>
</dbReference>
<feature type="compositionally biased region" description="Basic and acidic residues" evidence="9">
    <location>
        <begin position="22"/>
        <end position="31"/>
    </location>
</feature>
<dbReference type="GO" id="GO:0005576">
    <property type="term" value="C:extracellular region"/>
    <property type="evidence" value="ECO:0007669"/>
    <property type="project" value="UniProtKB-SubCell"/>
</dbReference>
<organism evidence="12 13">
    <name type="scientific">Crucibulum laeve</name>
    <dbReference type="NCBI Taxonomy" id="68775"/>
    <lineage>
        <taxon>Eukaryota</taxon>
        <taxon>Fungi</taxon>
        <taxon>Dikarya</taxon>
        <taxon>Basidiomycota</taxon>
        <taxon>Agaricomycotina</taxon>
        <taxon>Agaricomycetes</taxon>
        <taxon>Agaricomycetidae</taxon>
        <taxon>Agaricales</taxon>
        <taxon>Agaricineae</taxon>
        <taxon>Nidulariaceae</taxon>
        <taxon>Crucibulum</taxon>
    </lineage>
</organism>
<evidence type="ECO:0000256" key="8">
    <source>
        <dbReference type="ARBA" id="ARBA00023295"/>
    </source>
</evidence>
<dbReference type="OrthoDB" id="406631at2759"/>
<dbReference type="GO" id="GO:0016985">
    <property type="term" value="F:mannan endo-1,4-beta-mannosidase activity"/>
    <property type="evidence" value="ECO:0007669"/>
    <property type="project" value="UniProtKB-EC"/>
</dbReference>
<feature type="chain" id="PRO_5022843509" description="mannan endo-1,4-beta-mannosidase" evidence="10">
    <location>
        <begin position="22"/>
        <end position="577"/>
    </location>
</feature>
<evidence type="ECO:0000313" key="12">
    <source>
        <dbReference type="EMBL" id="TFK42587.1"/>
    </source>
</evidence>
<name>A0A5C3MCE9_9AGAR</name>
<gene>
    <name evidence="12" type="ORF">BDQ12DRAFT_719452</name>
</gene>
<evidence type="ECO:0000256" key="9">
    <source>
        <dbReference type="SAM" id="MobiDB-lite"/>
    </source>
</evidence>
<dbReference type="InterPro" id="IPR017853">
    <property type="entry name" value="GH"/>
</dbReference>
<feature type="compositionally biased region" description="Pro residues" evidence="9">
    <location>
        <begin position="300"/>
        <end position="309"/>
    </location>
</feature>
<evidence type="ECO:0000256" key="3">
    <source>
        <dbReference type="ARBA" id="ARBA00005641"/>
    </source>
</evidence>
<feature type="region of interest" description="Disordered" evidence="9">
    <location>
        <begin position="299"/>
        <end position="325"/>
    </location>
</feature>
<dbReference type="STRING" id="68775.A0A5C3MCE9"/>
<protein>
    <recommendedName>
        <fullName evidence="4">mannan endo-1,4-beta-mannosidase</fullName>
        <ecNumber evidence="4">3.2.1.78</ecNumber>
    </recommendedName>
</protein>
<evidence type="ECO:0000256" key="7">
    <source>
        <dbReference type="ARBA" id="ARBA00022801"/>
    </source>
</evidence>
<proteinExistence type="inferred from homology"/>
<dbReference type="SUPFAM" id="SSF51445">
    <property type="entry name" value="(Trans)glycosidases"/>
    <property type="match status" value="1"/>
</dbReference>
<dbReference type="InterPro" id="IPR045053">
    <property type="entry name" value="MAN-like"/>
</dbReference>
<dbReference type="PANTHER" id="PTHR31451:SF39">
    <property type="entry name" value="MANNAN ENDO-1,4-BETA-MANNOSIDASE 1"/>
    <property type="match status" value="1"/>
</dbReference>
<keyword evidence="13" id="KW-1185">Reference proteome</keyword>
<dbReference type="AlphaFoldDB" id="A0A5C3MCE9"/>
<dbReference type="EMBL" id="ML213592">
    <property type="protein sequence ID" value="TFK42587.1"/>
    <property type="molecule type" value="Genomic_DNA"/>
</dbReference>
<keyword evidence="6 10" id="KW-0732">Signal</keyword>
<keyword evidence="8" id="KW-0326">Glycosidase</keyword>
<dbReference type="InterPro" id="IPR001547">
    <property type="entry name" value="Glyco_hydro_5"/>
</dbReference>
<dbReference type="Proteomes" id="UP000308652">
    <property type="component" value="Unassembled WGS sequence"/>
</dbReference>
<keyword evidence="7 12" id="KW-0378">Hydrolase</keyword>
<dbReference type="GO" id="GO:0046355">
    <property type="term" value="P:mannan catabolic process"/>
    <property type="evidence" value="ECO:0007669"/>
    <property type="project" value="UniProtKB-ARBA"/>
</dbReference>
<feature type="compositionally biased region" description="Polar residues" evidence="9">
    <location>
        <begin position="32"/>
        <end position="42"/>
    </location>
</feature>
<feature type="region of interest" description="Disordered" evidence="9">
    <location>
        <begin position="528"/>
        <end position="558"/>
    </location>
</feature>
<evidence type="ECO:0000256" key="6">
    <source>
        <dbReference type="ARBA" id="ARBA00022729"/>
    </source>
</evidence>
<evidence type="ECO:0000256" key="2">
    <source>
        <dbReference type="ARBA" id="ARBA00004613"/>
    </source>
</evidence>
<sequence>MYISVLWQLVLGTLLVTTTRASRDSKVRRNNETPPSNFVTTSPDGQFMVNGSAFSFVGTNAYWLHALNSDDDIDRTLQNISMRGIKVVRTWAFNDVSAIPENGTWFQLIVNGTTTINNGTNGLQRLDKVVELAQKHGIYLLLSLTNNWNPTIFDNANTSFTPLGVLRDATNSTNVTLPRNTLSNDYGGMDAYVRQFVSEEILHHDQFFMNQTIINAFTNYTTNVVSRYTNSSAVFGWELANDPRCNSTVQSSGSCTPQVITRWHSTVAQSVKEADPNHLVSSGNQGFFCMDCPKLFPTAVAPPPRPSPAPDSKRRSLPKALTKSILLQERKEARKRTRKLQKRSNPRASGIRIRGNWVATPTRRQDDTFGVGPAFDGSQGVDSEDIINIPQIGFGSFQLFPDQNSYGVDDPNLPAFNNTVQQGLDWIQRHADMGKLFGKPVSLTGFGLVTQGNAPFFVPFNSTVAPFGPDQVPESGTSQQQPFGVTDAQRDDAYSQWLNAGLINGLQGMIQYQWAQDNLTSQEGTAISPSITESGLSPDQTTTGLSPNDGYSIQGVGQEQAAQVIQEAANNFAPDTA</sequence>
<feature type="region of interest" description="Disordered" evidence="9">
    <location>
        <begin position="22"/>
        <end position="42"/>
    </location>
</feature>
<evidence type="ECO:0000313" key="13">
    <source>
        <dbReference type="Proteomes" id="UP000308652"/>
    </source>
</evidence>
<dbReference type="PANTHER" id="PTHR31451">
    <property type="match status" value="1"/>
</dbReference>
<comment type="similarity">
    <text evidence="3">Belongs to the glycosyl hydrolase 5 (cellulase A) family.</text>
</comment>
<evidence type="ECO:0000256" key="1">
    <source>
        <dbReference type="ARBA" id="ARBA00001678"/>
    </source>
</evidence>
<evidence type="ECO:0000256" key="4">
    <source>
        <dbReference type="ARBA" id="ARBA00012706"/>
    </source>
</evidence>
<evidence type="ECO:0000256" key="10">
    <source>
        <dbReference type="SAM" id="SignalP"/>
    </source>
</evidence>
<feature type="domain" description="Glycoside hydrolase family 5" evidence="11">
    <location>
        <begin position="37"/>
        <end position="287"/>
    </location>
</feature>